<evidence type="ECO:0000256" key="7">
    <source>
        <dbReference type="ARBA" id="ARBA00023224"/>
    </source>
</evidence>
<dbReference type="Gene3D" id="6.10.340.10">
    <property type="match status" value="1"/>
</dbReference>
<dbReference type="Pfam" id="PF02743">
    <property type="entry name" value="dCache_1"/>
    <property type="match status" value="1"/>
</dbReference>
<keyword evidence="4 10" id="KW-0812">Transmembrane</keyword>
<dbReference type="Proteomes" id="UP000051063">
    <property type="component" value="Unassembled WGS sequence"/>
</dbReference>
<dbReference type="PROSITE" id="PS50885">
    <property type="entry name" value="HAMP"/>
    <property type="match status" value="1"/>
</dbReference>
<sequence>MKLGARVLIVLLLAGIVPLTAAGVFAYNESKRELLSSSKATLEALRNSQKEQVENYFRERSRNLDTLAASSTVVTALSEFRGVWEQGRESPAYQEVELTRTKELKMEVARYGFANAYLLNDKGEVIYQTKPQKDLGTSLLQGLYADSVLGQTVQKAFKGQSTEMSDLSLYEPSGSVPGVFIATPIFENGYIIGQLAVEVTLDYISRQLNQREGLGNTGKIYLVGPDKLMRSQLGEGLETLLKQQVDTPIVDQVLLTQQFKGTTESIDYRGQQVLVSFDQVKVGKKTWAILAEMNMTEILNGPNRIMKAMLIFNGVVLVVIVGISLYTANWLRRSFRGMLKVAGRIGEGDFATPVPQWLLKRKDELGDLARSLLSMRDQLLGILLQVRQASASVSEAVKEIHGNTSEIASSSQQIVQVVDQVAASADNQMDKMGQTLQLAVDLTNDVTGVTDNVEQVSLSSQEMKRHTDAGRQAVTAVIDSMEEINRSVESATGVIHELEKRSQDISRIISVISEIARQTNLLALNAAIEAARAGEHGKGFAVVAGEVRKLSEGTNEAALQIARMIGDVQKDTTAAVARMAEGSETTAHGLKTARQSGEMFQRIEQNILRVTQEMESVRQAFNRMAPDARQVVAVAEEVSSASAHAAAGVQSISAAVEEQSAAMELIVHSADQLAVLAEELRGSLATFVLTEN</sequence>
<protein>
    <submittedName>
        <fullName evidence="13">Chemotaxis protein</fullName>
    </submittedName>
</protein>
<evidence type="ECO:0000256" key="4">
    <source>
        <dbReference type="ARBA" id="ARBA00022692"/>
    </source>
</evidence>
<evidence type="ECO:0000313" key="13">
    <source>
        <dbReference type="EMBL" id="KQL45693.1"/>
    </source>
</evidence>
<dbReference type="SMART" id="SM00304">
    <property type="entry name" value="HAMP"/>
    <property type="match status" value="2"/>
</dbReference>
<dbReference type="SUPFAM" id="SSF58104">
    <property type="entry name" value="Methyl-accepting chemotaxis protein (MCP) signaling domain"/>
    <property type="match status" value="1"/>
</dbReference>
<evidence type="ECO:0000259" key="12">
    <source>
        <dbReference type="PROSITE" id="PS50885"/>
    </source>
</evidence>
<dbReference type="RefSeq" id="WP_055744757.1">
    <property type="nucleotide sequence ID" value="NZ_LJJB01000010.1"/>
</dbReference>
<comment type="similarity">
    <text evidence="8">Belongs to the methyl-accepting chemotaxis (MCP) protein family.</text>
</comment>
<dbReference type="CDD" id="cd11386">
    <property type="entry name" value="MCP_signal"/>
    <property type="match status" value="1"/>
</dbReference>
<feature type="domain" description="HAMP" evidence="12">
    <location>
        <begin position="329"/>
        <end position="384"/>
    </location>
</feature>
<accession>A0ABR5N517</accession>
<evidence type="ECO:0000256" key="8">
    <source>
        <dbReference type="ARBA" id="ARBA00029447"/>
    </source>
</evidence>
<evidence type="ECO:0000256" key="5">
    <source>
        <dbReference type="ARBA" id="ARBA00022989"/>
    </source>
</evidence>
<evidence type="ECO:0000313" key="14">
    <source>
        <dbReference type="Proteomes" id="UP000051063"/>
    </source>
</evidence>
<reference evidence="13 14" key="1">
    <citation type="submission" date="2015-09" db="EMBL/GenBank/DDBJ databases">
        <title>Genome sequencing project for genomic taxonomy and phylogenomics of Bacillus-like bacteria.</title>
        <authorList>
            <person name="Liu B."/>
            <person name="Wang J."/>
            <person name="Zhu Y."/>
            <person name="Liu G."/>
            <person name="Chen Q."/>
            <person name="Chen Z."/>
            <person name="Lan J."/>
            <person name="Che J."/>
            <person name="Ge C."/>
            <person name="Shi H."/>
            <person name="Pan Z."/>
            <person name="Liu X."/>
        </authorList>
    </citation>
    <scope>NUCLEOTIDE SEQUENCE [LARGE SCALE GENOMIC DNA]</scope>
    <source>
        <strain evidence="13 14">DSM 8552</strain>
    </source>
</reference>
<dbReference type="SMART" id="SM00283">
    <property type="entry name" value="MA"/>
    <property type="match status" value="1"/>
</dbReference>
<dbReference type="CDD" id="cd06225">
    <property type="entry name" value="HAMP"/>
    <property type="match status" value="1"/>
</dbReference>
<dbReference type="PROSITE" id="PS50111">
    <property type="entry name" value="CHEMOTAXIS_TRANSDUC_2"/>
    <property type="match status" value="1"/>
</dbReference>
<name>A0ABR5N517_BRECH</name>
<comment type="caution">
    <text evidence="13">The sequence shown here is derived from an EMBL/GenBank/DDBJ whole genome shotgun (WGS) entry which is preliminary data.</text>
</comment>
<keyword evidence="5 10" id="KW-1133">Transmembrane helix</keyword>
<dbReference type="InterPro" id="IPR004089">
    <property type="entry name" value="MCPsignal_dom"/>
</dbReference>
<keyword evidence="14" id="KW-1185">Reference proteome</keyword>
<dbReference type="EMBL" id="LJJB01000010">
    <property type="protein sequence ID" value="KQL45693.1"/>
    <property type="molecule type" value="Genomic_DNA"/>
</dbReference>
<evidence type="ECO:0000256" key="1">
    <source>
        <dbReference type="ARBA" id="ARBA00004651"/>
    </source>
</evidence>
<gene>
    <name evidence="13" type="ORF">AN963_11585</name>
</gene>
<organism evidence="13 14">
    <name type="scientific">Brevibacillus choshinensis</name>
    <dbReference type="NCBI Taxonomy" id="54911"/>
    <lineage>
        <taxon>Bacteria</taxon>
        <taxon>Bacillati</taxon>
        <taxon>Bacillota</taxon>
        <taxon>Bacilli</taxon>
        <taxon>Bacillales</taxon>
        <taxon>Paenibacillaceae</taxon>
        <taxon>Brevibacillus</taxon>
    </lineage>
</organism>
<dbReference type="InterPro" id="IPR033479">
    <property type="entry name" value="dCache_1"/>
</dbReference>
<proteinExistence type="inferred from homology"/>
<keyword evidence="6 10" id="KW-0472">Membrane</keyword>
<dbReference type="PANTHER" id="PTHR32089">
    <property type="entry name" value="METHYL-ACCEPTING CHEMOTAXIS PROTEIN MCPB"/>
    <property type="match status" value="1"/>
</dbReference>
<dbReference type="Gene3D" id="1.10.287.950">
    <property type="entry name" value="Methyl-accepting chemotaxis protein"/>
    <property type="match status" value="1"/>
</dbReference>
<dbReference type="PANTHER" id="PTHR32089:SF112">
    <property type="entry name" value="LYSOZYME-LIKE PROTEIN-RELATED"/>
    <property type="match status" value="1"/>
</dbReference>
<dbReference type="Gene3D" id="3.30.450.20">
    <property type="entry name" value="PAS domain"/>
    <property type="match status" value="1"/>
</dbReference>
<feature type="domain" description="Methyl-accepting transducer" evidence="11">
    <location>
        <begin position="403"/>
        <end position="639"/>
    </location>
</feature>
<dbReference type="InterPro" id="IPR003660">
    <property type="entry name" value="HAMP_dom"/>
</dbReference>
<feature type="transmembrane region" description="Helical" evidence="10">
    <location>
        <begin position="310"/>
        <end position="331"/>
    </location>
</feature>
<dbReference type="Pfam" id="PF00015">
    <property type="entry name" value="MCPsignal"/>
    <property type="match status" value="1"/>
</dbReference>
<evidence type="ECO:0000256" key="6">
    <source>
        <dbReference type="ARBA" id="ARBA00023136"/>
    </source>
</evidence>
<keyword evidence="3" id="KW-0145">Chemotaxis</keyword>
<evidence type="ECO:0000256" key="9">
    <source>
        <dbReference type="PROSITE-ProRule" id="PRU00284"/>
    </source>
</evidence>
<comment type="subcellular location">
    <subcellularLocation>
        <location evidence="1">Cell membrane</location>
        <topology evidence="1">Multi-pass membrane protein</topology>
    </subcellularLocation>
</comment>
<dbReference type="Pfam" id="PF00672">
    <property type="entry name" value="HAMP"/>
    <property type="match status" value="1"/>
</dbReference>
<keyword evidence="2" id="KW-1003">Cell membrane</keyword>
<evidence type="ECO:0000256" key="3">
    <source>
        <dbReference type="ARBA" id="ARBA00022500"/>
    </source>
</evidence>
<evidence type="ECO:0000256" key="2">
    <source>
        <dbReference type="ARBA" id="ARBA00022475"/>
    </source>
</evidence>
<evidence type="ECO:0000256" key="10">
    <source>
        <dbReference type="SAM" id="Phobius"/>
    </source>
</evidence>
<evidence type="ECO:0000259" key="11">
    <source>
        <dbReference type="PROSITE" id="PS50111"/>
    </source>
</evidence>
<keyword evidence="7 9" id="KW-0807">Transducer</keyword>